<dbReference type="Proteomes" id="UP001148737">
    <property type="component" value="Unassembled WGS sequence"/>
</dbReference>
<sequence>MKFSALSILASGVASVAASSSSVCPSDNSHTTGAALQKIIDYKKSSHQLMAGYFRAWRDTAGAPSNKVSMLDLPDCLDIAFVFPNGDETAEFWTTLNSTYVPELHKRGTKVVKSVGIAQLISTSWPNTPEGWQGLADALIKGMDDYGLDGLDVDVEQELSFSQLKQATGVFKALSKKLGPKSGTDKLLIWDTNRDGSHALFKNVHDTVNYVLVQSYGRSVGGLQYTWNSFSNYIESNQYMIGFTFYEENDSNRWDDTSAPISTSRAESFAEWQPTGATKGGVFSYAIDRDGVAFGDNNLYTTDFSWTRSLITTMNP</sequence>
<keyword evidence="2" id="KW-1185">Reference proteome</keyword>
<evidence type="ECO:0000313" key="1">
    <source>
        <dbReference type="EMBL" id="KAJ3497796.1"/>
    </source>
</evidence>
<gene>
    <name evidence="1" type="ORF">NLG97_g1622</name>
</gene>
<accession>A0ACC1R5W5</accession>
<organism evidence="1 2">
    <name type="scientific">Lecanicillium saksenae</name>
    <dbReference type="NCBI Taxonomy" id="468837"/>
    <lineage>
        <taxon>Eukaryota</taxon>
        <taxon>Fungi</taxon>
        <taxon>Dikarya</taxon>
        <taxon>Ascomycota</taxon>
        <taxon>Pezizomycotina</taxon>
        <taxon>Sordariomycetes</taxon>
        <taxon>Hypocreomycetidae</taxon>
        <taxon>Hypocreales</taxon>
        <taxon>Cordycipitaceae</taxon>
        <taxon>Lecanicillium</taxon>
    </lineage>
</organism>
<reference evidence="1" key="1">
    <citation type="submission" date="2022-07" db="EMBL/GenBank/DDBJ databases">
        <title>Genome Sequence of Lecanicillium saksenae.</title>
        <authorList>
            <person name="Buettner E."/>
        </authorList>
    </citation>
    <scope>NUCLEOTIDE SEQUENCE</scope>
    <source>
        <strain evidence="1">VT-O1</strain>
    </source>
</reference>
<proteinExistence type="predicted"/>
<dbReference type="EMBL" id="JANAKD010000089">
    <property type="protein sequence ID" value="KAJ3497796.1"/>
    <property type="molecule type" value="Genomic_DNA"/>
</dbReference>
<name>A0ACC1R5W5_9HYPO</name>
<evidence type="ECO:0000313" key="2">
    <source>
        <dbReference type="Proteomes" id="UP001148737"/>
    </source>
</evidence>
<comment type="caution">
    <text evidence="1">The sequence shown here is derived from an EMBL/GenBank/DDBJ whole genome shotgun (WGS) entry which is preliminary data.</text>
</comment>
<protein>
    <submittedName>
        <fullName evidence="1">Uncharacterized protein</fullName>
    </submittedName>
</protein>